<protein>
    <recommendedName>
        <fullName evidence="4">DUF4381 domain-containing protein</fullName>
    </recommendedName>
</protein>
<dbReference type="HOGENOM" id="CLU_1370269_0_0_7"/>
<dbReference type="OrthoDB" id="5432298at2"/>
<dbReference type="Proteomes" id="UP000000602">
    <property type="component" value="Chromosome"/>
</dbReference>
<evidence type="ECO:0000256" key="1">
    <source>
        <dbReference type="SAM" id="Phobius"/>
    </source>
</evidence>
<accession>Q6AQK7</accession>
<organism evidence="2 3">
    <name type="scientific">Desulfotalea psychrophila (strain LSv54 / DSM 12343)</name>
    <dbReference type="NCBI Taxonomy" id="177439"/>
    <lineage>
        <taxon>Bacteria</taxon>
        <taxon>Pseudomonadati</taxon>
        <taxon>Thermodesulfobacteriota</taxon>
        <taxon>Desulfobulbia</taxon>
        <taxon>Desulfobulbales</taxon>
        <taxon>Desulfocapsaceae</taxon>
        <taxon>Desulfotalea</taxon>
    </lineage>
</organism>
<dbReference type="KEGG" id="dps:DP0637"/>
<sequence length="199" mass="22338">MKVLLFTIAIAIGFNPINIFAAVQAPLQLSSQAAVQADIEDIIGPVLLPTSWPWGTTAIIGMVILLATLLSIYLYRRGRKKSVESAAEIALKKINLLDEPETRRYLEAISNILRQYIETQMGIRSTKQTTKEFLNSIEILQNPETTSLLHDQDLKRYLQIFDQAKFAHQLPQQADMPLIKNAIVAFINETATNSQKEAM</sequence>
<keyword evidence="1" id="KW-0472">Membrane</keyword>
<proteinExistence type="predicted"/>
<keyword evidence="1" id="KW-1133">Transmembrane helix</keyword>
<name>Q6AQK7_DESPS</name>
<dbReference type="STRING" id="177439.DP0637"/>
<evidence type="ECO:0008006" key="4">
    <source>
        <dbReference type="Google" id="ProtNLM"/>
    </source>
</evidence>
<feature type="transmembrane region" description="Helical" evidence="1">
    <location>
        <begin position="54"/>
        <end position="75"/>
    </location>
</feature>
<reference evidence="3" key="1">
    <citation type="journal article" date="2004" name="Environ. Microbiol.">
        <title>The genome of Desulfotalea psychrophila, a sulfate-reducing bacterium from permanently cold Arctic sediments.</title>
        <authorList>
            <person name="Rabus R."/>
            <person name="Ruepp A."/>
            <person name="Frickey T."/>
            <person name="Rattei T."/>
            <person name="Fartmann B."/>
            <person name="Stark M."/>
            <person name="Bauer M."/>
            <person name="Zibat A."/>
            <person name="Lombardot T."/>
            <person name="Becker I."/>
            <person name="Amann J."/>
            <person name="Gellner K."/>
            <person name="Teeling H."/>
            <person name="Leuschner W.D."/>
            <person name="Gloeckner F.-O."/>
            <person name="Lupas A.N."/>
            <person name="Amann R."/>
            <person name="Klenk H.-P."/>
        </authorList>
    </citation>
    <scope>NUCLEOTIDE SEQUENCE [LARGE SCALE GENOMIC DNA]</scope>
    <source>
        <strain evidence="3">DSM 12343 / LSv54</strain>
    </source>
</reference>
<evidence type="ECO:0000313" key="2">
    <source>
        <dbReference type="EMBL" id="CAG35366.1"/>
    </source>
</evidence>
<gene>
    <name evidence="2" type="ordered locus">DP0637</name>
</gene>
<keyword evidence="1" id="KW-0812">Transmembrane</keyword>
<dbReference type="AlphaFoldDB" id="Q6AQK7"/>
<dbReference type="EMBL" id="CR522870">
    <property type="protein sequence ID" value="CAG35366.1"/>
    <property type="molecule type" value="Genomic_DNA"/>
</dbReference>
<keyword evidence="3" id="KW-1185">Reference proteome</keyword>
<dbReference type="RefSeq" id="WP_011187882.1">
    <property type="nucleotide sequence ID" value="NC_006138.1"/>
</dbReference>
<evidence type="ECO:0000313" key="3">
    <source>
        <dbReference type="Proteomes" id="UP000000602"/>
    </source>
</evidence>